<feature type="compositionally biased region" description="Low complexity" evidence="2">
    <location>
        <begin position="448"/>
        <end position="469"/>
    </location>
</feature>
<reference evidence="4" key="2">
    <citation type="journal article" date="2023" name="BMC Genomics">
        <title>Pest status, molecular evolution, and epigenetic factors derived from the genome assembly of Frankliniella fusca, a thysanopteran phytovirus vector.</title>
        <authorList>
            <person name="Catto M.A."/>
            <person name="Labadie P.E."/>
            <person name="Jacobson A.L."/>
            <person name="Kennedy G.G."/>
            <person name="Srinivasan R."/>
            <person name="Hunt B.G."/>
        </authorList>
    </citation>
    <scope>NUCLEOTIDE SEQUENCE</scope>
    <source>
        <strain evidence="4">PL_HMW_Pooled</strain>
    </source>
</reference>
<dbReference type="InterPro" id="IPR013961">
    <property type="entry name" value="RAI1"/>
</dbReference>
<feature type="region of interest" description="Disordered" evidence="2">
    <location>
        <begin position="438"/>
        <end position="576"/>
    </location>
</feature>
<keyword evidence="5" id="KW-1185">Reference proteome</keyword>
<evidence type="ECO:0000313" key="5">
    <source>
        <dbReference type="Proteomes" id="UP001219518"/>
    </source>
</evidence>
<evidence type="ECO:0000256" key="2">
    <source>
        <dbReference type="SAM" id="MobiDB-lite"/>
    </source>
</evidence>
<feature type="compositionally biased region" description="Low complexity" evidence="2">
    <location>
        <begin position="626"/>
        <end position="638"/>
    </location>
</feature>
<name>A0AAE1HQC7_9NEOP</name>
<dbReference type="GO" id="GO:0034353">
    <property type="term" value="F:mRNA 5'-diphosphatase activity"/>
    <property type="evidence" value="ECO:0007669"/>
    <property type="project" value="TreeGrafter"/>
</dbReference>
<proteinExistence type="inferred from homology"/>
<evidence type="ECO:0000259" key="3">
    <source>
        <dbReference type="Pfam" id="PF08652"/>
    </source>
</evidence>
<feature type="domain" description="RAI1-like" evidence="3">
    <location>
        <begin position="34"/>
        <end position="370"/>
    </location>
</feature>
<accession>A0AAE1HQC7</accession>
<comment type="similarity">
    <text evidence="1">Belongs to the DXO/Dom3Z family.</text>
</comment>
<dbReference type="Proteomes" id="UP001219518">
    <property type="component" value="Unassembled WGS sequence"/>
</dbReference>
<feature type="compositionally biased region" description="Polar residues" evidence="2">
    <location>
        <begin position="639"/>
        <end position="659"/>
    </location>
</feature>
<dbReference type="Pfam" id="PF08652">
    <property type="entry name" value="RAI1"/>
    <property type="match status" value="1"/>
</dbReference>
<dbReference type="PANTHER" id="PTHR12395">
    <property type="entry name" value="DOM-3 RELATED"/>
    <property type="match status" value="1"/>
</dbReference>
<evidence type="ECO:0000313" key="4">
    <source>
        <dbReference type="EMBL" id="KAK3925453.1"/>
    </source>
</evidence>
<organism evidence="4 5">
    <name type="scientific">Frankliniella fusca</name>
    <dbReference type="NCBI Taxonomy" id="407009"/>
    <lineage>
        <taxon>Eukaryota</taxon>
        <taxon>Metazoa</taxon>
        <taxon>Ecdysozoa</taxon>
        <taxon>Arthropoda</taxon>
        <taxon>Hexapoda</taxon>
        <taxon>Insecta</taxon>
        <taxon>Pterygota</taxon>
        <taxon>Neoptera</taxon>
        <taxon>Paraneoptera</taxon>
        <taxon>Thysanoptera</taxon>
        <taxon>Terebrantia</taxon>
        <taxon>Thripoidea</taxon>
        <taxon>Thripidae</taxon>
        <taxon>Frankliniella</taxon>
    </lineage>
</organism>
<feature type="compositionally biased region" description="Basic residues" evidence="2">
    <location>
        <begin position="500"/>
        <end position="513"/>
    </location>
</feature>
<feature type="compositionally biased region" description="Polar residues" evidence="2">
    <location>
        <begin position="470"/>
        <end position="485"/>
    </location>
</feature>
<feature type="region of interest" description="Disordered" evidence="2">
    <location>
        <begin position="591"/>
        <end position="661"/>
    </location>
</feature>
<sequence>MARPSPVNMNSISKNRPSMRVWVKPSATFPPFAQPMVVSYFSLDQDRRFTPDTSQLRYMYLPREAEGLGWDLNHGLAKVQRSDHAKSIERIDNLLRGILASGLSVSQEVASFMCLRGLLTRIMTTPYEQNQGWEILVSRFRGVLFMCAQETPEQRRERMGATENQKRFSSWGFKFEQYITTDQPGCPPETEAPVKEGEEFCCLFRTKLSDRRLLYGAEMDAVTCDVPLEDCLEDLMLSEFVELKTSRKLTCVRQERNFKRFKLLNWWAQNFLVNVAHIICGFRDDRGIVEKLEFYKVEEIPKMAKDLWVPAVCMTFLDQFLNFVGRTVWDCPHSNDPNTVWRFRWEPGVHYVTGDVIPGSSQLSFLPDWFLSSVVAKENHPLQSCIRVFSSKHGKQNHDDQRSHTAAIFAMTKDISVQRASGKRPPSPRSIMLLQKGIKPSDNKGENSSEQSTVSSPSSSNTNQTMTSPKNQSNSSTENEQASLSQPPRPNQPQNANGPHKPRRHRRRVRHHTNQIYRNSPHQRHGGNSDYPSFQSSSRHRNHTPLQPRPEKKTEADSVTVAAPKPTASGTTSLQAAQTSAAQLDVLSESNSFSADDLPPTGLSHPEDIVYPSSYDSLENSPFLIPQAPEEQSPSSSADHYSSQPFLESSPSNESYAQQSLISTPLSSPSLLPDCYSSQDYSVCDELPQATYLVSSDVEYLDQEAYMQADDPNIERSYLSSPSAVEYINQPSFLPVTSSDELGVTEVFLETTGELPPSSLLSPVTSIAQAFLGSNSDISTEDIRTAEGSLTTINQLSASPYLPPSSSANHLTLQM</sequence>
<dbReference type="EMBL" id="JAHWGI010001227">
    <property type="protein sequence ID" value="KAK3925453.1"/>
    <property type="molecule type" value="Genomic_DNA"/>
</dbReference>
<dbReference type="GO" id="GO:0000956">
    <property type="term" value="P:nuclear-transcribed mRNA catabolic process"/>
    <property type="evidence" value="ECO:0007669"/>
    <property type="project" value="TreeGrafter"/>
</dbReference>
<comment type="caution">
    <text evidence="4">The sequence shown here is derived from an EMBL/GenBank/DDBJ whole genome shotgun (WGS) entry which is preliminary data.</text>
</comment>
<feature type="compositionally biased region" description="Low complexity" evidence="2">
    <location>
        <begin position="567"/>
        <end position="576"/>
    </location>
</feature>
<protein>
    <submittedName>
        <fullName evidence="4">Decapping and exoribonuclease protein</fullName>
    </submittedName>
</protein>
<dbReference type="AlphaFoldDB" id="A0AAE1HQC7"/>
<dbReference type="GO" id="GO:0005829">
    <property type="term" value="C:cytosol"/>
    <property type="evidence" value="ECO:0007669"/>
    <property type="project" value="TreeGrafter"/>
</dbReference>
<reference evidence="4" key="1">
    <citation type="submission" date="2021-07" db="EMBL/GenBank/DDBJ databases">
        <authorList>
            <person name="Catto M.A."/>
            <person name="Jacobson A."/>
            <person name="Kennedy G."/>
            <person name="Labadie P."/>
            <person name="Hunt B.G."/>
            <person name="Srinivasan R."/>
        </authorList>
    </citation>
    <scope>NUCLEOTIDE SEQUENCE</scope>
    <source>
        <strain evidence="4">PL_HMW_Pooled</strain>
        <tissue evidence="4">Head</tissue>
    </source>
</reference>
<dbReference type="GO" id="GO:0005634">
    <property type="term" value="C:nucleus"/>
    <property type="evidence" value="ECO:0007669"/>
    <property type="project" value="TreeGrafter"/>
</dbReference>
<gene>
    <name evidence="4" type="ORF">KUF71_013660</name>
</gene>
<dbReference type="GO" id="GO:0110155">
    <property type="term" value="P:NAD-cap decapping"/>
    <property type="evidence" value="ECO:0007669"/>
    <property type="project" value="TreeGrafter"/>
</dbReference>
<dbReference type="PANTHER" id="PTHR12395:SF9">
    <property type="entry name" value="DECAPPING AND EXORIBONUCLEASE PROTEIN"/>
    <property type="match status" value="1"/>
</dbReference>
<dbReference type="InterPro" id="IPR039039">
    <property type="entry name" value="RAI1-like_fam"/>
</dbReference>
<evidence type="ECO:0000256" key="1">
    <source>
        <dbReference type="ARBA" id="ARBA00006562"/>
    </source>
</evidence>